<evidence type="ECO:0000313" key="1">
    <source>
        <dbReference type="EMBL" id="VDK40110.1"/>
    </source>
</evidence>
<dbReference type="AlphaFoldDB" id="A0A183D4E2"/>
<name>A0A183D4E2_9BILA</name>
<dbReference type="EMBL" id="UYRT01006227">
    <property type="protein sequence ID" value="VDK40110.1"/>
    <property type="molecule type" value="Genomic_DNA"/>
</dbReference>
<dbReference type="WBParaSite" id="GPUH_0000358901-mRNA-1">
    <property type="protein sequence ID" value="GPUH_0000358901-mRNA-1"/>
    <property type="gene ID" value="GPUH_0000358901"/>
</dbReference>
<dbReference type="Proteomes" id="UP000271098">
    <property type="component" value="Unassembled WGS sequence"/>
</dbReference>
<reference evidence="3" key="1">
    <citation type="submission" date="2016-06" db="UniProtKB">
        <authorList>
            <consortium name="WormBaseParasite"/>
        </authorList>
    </citation>
    <scope>IDENTIFICATION</scope>
</reference>
<reference evidence="1 2" key="2">
    <citation type="submission" date="2018-11" db="EMBL/GenBank/DDBJ databases">
        <authorList>
            <consortium name="Pathogen Informatics"/>
        </authorList>
    </citation>
    <scope>NUCLEOTIDE SEQUENCE [LARGE SCALE GENOMIC DNA]</scope>
</reference>
<proteinExistence type="predicted"/>
<accession>A0A183D4E2</accession>
<protein>
    <submittedName>
        <fullName evidence="3">Clan AA aspartic protease</fullName>
    </submittedName>
</protein>
<keyword evidence="2" id="KW-1185">Reference proteome</keyword>
<gene>
    <name evidence="1" type="ORF">GPUH_LOCUS3583</name>
</gene>
<organism evidence="3">
    <name type="scientific">Gongylonema pulchrum</name>
    <dbReference type="NCBI Taxonomy" id="637853"/>
    <lineage>
        <taxon>Eukaryota</taxon>
        <taxon>Metazoa</taxon>
        <taxon>Ecdysozoa</taxon>
        <taxon>Nematoda</taxon>
        <taxon>Chromadorea</taxon>
        <taxon>Rhabditida</taxon>
        <taxon>Spirurina</taxon>
        <taxon>Spiruromorpha</taxon>
        <taxon>Spiruroidea</taxon>
        <taxon>Gongylonematidae</taxon>
        <taxon>Gongylonema</taxon>
    </lineage>
</organism>
<evidence type="ECO:0000313" key="2">
    <source>
        <dbReference type="Proteomes" id="UP000271098"/>
    </source>
</evidence>
<evidence type="ECO:0000313" key="3">
    <source>
        <dbReference type="WBParaSite" id="GPUH_0000358901-mRNA-1"/>
    </source>
</evidence>
<sequence length="76" mass="8317">MRKCPEECRLLSAHECSNHEFHSVCAVAALVTVGLCDYKLIPVIAGETLKLDLGPQVENVFIDNDGFIIEDGIITT</sequence>